<dbReference type="PROSITE" id="PS01360">
    <property type="entry name" value="ZF_MYND_1"/>
    <property type="match status" value="1"/>
</dbReference>
<feature type="domain" description="MYND-type" evidence="6">
    <location>
        <begin position="432"/>
        <end position="466"/>
    </location>
</feature>
<evidence type="ECO:0000313" key="7">
    <source>
        <dbReference type="EMBL" id="EFI91710.1"/>
    </source>
</evidence>
<accession>D8QKF4</accession>
<gene>
    <name evidence="7" type="ORF">SCHCODRAFT_238497</name>
</gene>
<evidence type="ECO:0000256" key="1">
    <source>
        <dbReference type="ARBA" id="ARBA00022723"/>
    </source>
</evidence>
<dbReference type="VEuPathDB" id="FungiDB:SCHCODRAFT_02594320"/>
<evidence type="ECO:0000259" key="6">
    <source>
        <dbReference type="PROSITE" id="PS50865"/>
    </source>
</evidence>
<dbReference type="Gene3D" id="6.10.140.2220">
    <property type="match status" value="1"/>
</dbReference>
<dbReference type="PROSITE" id="PS50865">
    <property type="entry name" value="ZF_MYND_2"/>
    <property type="match status" value="1"/>
</dbReference>
<organism evidence="8">
    <name type="scientific">Schizophyllum commune (strain H4-8 / FGSC 9210)</name>
    <name type="common">Split gill fungus</name>
    <dbReference type="NCBI Taxonomy" id="578458"/>
    <lineage>
        <taxon>Eukaryota</taxon>
        <taxon>Fungi</taxon>
        <taxon>Dikarya</taxon>
        <taxon>Basidiomycota</taxon>
        <taxon>Agaricomycotina</taxon>
        <taxon>Agaricomycetes</taxon>
        <taxon>Agaricomycetidae</taxon>
        <taxon>Agaricales</taxon>
        <taxon>Schizophyllaceae</taxon>
        <taxon>Schizophyllum</taxon>
    </lineage>
</organism>
<dbReference type="SUPFAM" id="SSF144232">
    <property type="entry name" value="HIT/MYND zinc finger-like"/>
    <property type="match status" value="1"/>
</dbReference>
<dbReference type="InterPro" id="IPR002893">
    <property type="entry name" value="Znf_MYND"/>
</dbReference>
<evidence type="ECO:0000256" key="2">
    <source>
        <dbReference type="ARBA" id="ARBA00022771"/>
    </source>
</evidence>
<dbReference type="EMBL" id="GL377316">
    <property type="protein sequence ID" value="EFI91710.1"/>
    <property type="molecule type" value="Genomic_DNA"/>
</dbReference>
<keyword evidence="8" id="KW-1185">Reference proteome</keyword>
<evidence type="ECO:0000256" key="4">
    <source>
        <dbReference type="PROSITE-ProRule" id="PRU00134"/>
    </source>
</evidence>
<reference evidence="7 8" key="1">
    <citation type="journal article" date="2010" name="Nat. Biotechnol.">
        <title>Genome sequence of the model mushroom Schizophyllum commune.</title>
        <authorList>
            <person name="Ohm R.A."/>
            <person name="de Jong J.F."/>
            <person name="Lugones L.G."/>
            <person name="Aerts A."/>
            <person name="Kothe E."/>
            <person name="Stajich J.E."/>
            <person name="de Vries R.P."/>
            <person name="Record E."/>
            <person name="Levasseur A."/>
            <person name="Baker S.E."/>
            <person name="Bartholomew K.A."/>
            <person name="Coutinho P.M."/>
            <person name="Erdmann S."/>
            <person name="Fowler T.J."/>
            <person name="Gathman A.C."/>
            <person name="Lombard V."/>
            <person name="Henrissat B."/>
            <person name="Knabe N."/>
            <person name="Kuees U."/>
            <person name="Lilly W.W."/>
            <person name="Lindquist E."/>
            <person name="Lucas S."/>
            <person name="Magnuson J.K."/>
            <person name="Piumi F."/>
            <person name="Raudaskoski M."/>
            <person name="Salamov A."/>
            <person name="Schmutz J."/>
            <person name="Schwarze F.W.M.R."/>
            <person name="vanKuyk P.A."/>
            <person name="Horton J.S."/>
            <person name="Grigoriev I.V."/>
            <person name="Woesten H.A.B."/>
        </authorList>
    </citation>
    <scope>NUCLEOTIDE SEQUENCE [LARGE SCALE GENOMIC DNA]</scope>
    <source>
        <strain evidence="8">H4-8 / FGSC 9210</strain>
    </source>
</reference>
<name>D8QKF4_SCHCM</name>
<evidence type="ECO:0000313" key="8">
    <source>
        <dbReference type="Proteomes" id="UP000007431"/>
    </source>
</evidence>
<dbReference type="GO" id="GO:0008270">
    <property type="term" value="F:zinc ion binding"/>
    <property type="evidence" value="ECO:0007669"/>
    <property type="project" value="UniProtKB-KW"/>
</dbReference>
<evidence type="ECO:0000256" key="3">
    <source>
        <dbReference type="ARBA" id="ARBA00022833"/>
    </source>
</evidence>
<proteinExistence type="predicted"/>
<dbReference type="InParanoid" id="D8QKF4"/>
<sequence length="721" mass="80884">MAPPTTHLLALLTRFCYDDAVAPNEHRREDLLDVLMKDSMFAVTACLDALHEALIPDHKDKRASFPDTEPDIKHAMEALKAFGLLCNICGGDSAISDFLIARWPSALAWIRFFDPCKRHLRPCSVALYARPADAIAQALSGYVQLLYNKGILDNERVSFKTLLRFWKDFPCHFPMTAGVGEEPKEADILFRGRDAAMTELLLRVLTAPDPNARAAAAQAILAEGHGDAKPFMCAAAKRMTLSQGFAYIPRERYVHDFPRLEDHIVLRYRYAEVCVALVELAPLHDFLSSREAAMDVINAFHFFSMVSFDRAAALKVCQVLAVLCEASFRACEAALRRGVLVALHRFLTPRAGDIIQIRLNKGRNDLAPVRMLAGALTSALVTRPVLKAFGEAVAKYNVVDWEIPPSRIWYRLMIRFARRQLNMDAFRRTLICTLCHEEGARFCCADTYYCSAVCQAADRQRHRPYCNGPAKGVAPPKLEIFGLGTRDEKFVVYAAHCEMQRKGQIWRTISAFLERPTVVKSGRDVHARLDFRAPNVSVTLCLSTGALREADPDEDDDDPENDENKENSPPTKTVLAITHQTAKATPRVIVDAVFDRSQSIVVPVGMYRFSFFAPTQEFEPKPKLEPKSKVEHKPKFAPKPKLELMHKPKPTLKLEHQATHKQKPTETSMALMTTVIEFIDTGKLSDPSVLCSDEFFVCETSGSEPPRILTGLRNAFALRRN</sequence>
<feature type="compositionally biased region" description="Acidic residues" evidence="5">
    <location>
        <begin position="551"/>
        <end position="563"/>
    </location>
</feature>
<protein>
    <recommendedName>
        <fullName evidence="6">MYND-type domain-containing protein</fullName>
    </recommendedName>
</protein>
<keyword evidence="2 4" id="KW-0863">Zinc-finger</keyword>
<evidence type="ECO:0000256" key="5">
    <source>
        <dbReference type="SAM" id="MobiDB-lite"/>
    </source>
</evidence>
<dbReference type="HOGENOM" id="CLU_383626_0_0_1"/>
<dbReference type="AlphaFoldDB" id="D8QKF4"/>
<keyword evidence="1" id="KW-0479">Metal-binding</keyword>
<feature type="region of interest" description="Disordered" evidence="5">
    <location>
        <begin position="547"/>
        <end position="572"/>
    </location>
</feature>
<dbReference type="Proteomes" id="UP000007431">
    <property type="component" value="Unassembled WGS sequence"/>
</dbReference>
<keyword evidence="3" id="KW-0862">Zinc</keyword>